<evidence type="ECO:0000313" key="2">
    <source>
        <dbReference type="Proteomes" id="UP000266178"/>
    </source>
</evidence>
<dbReference type="Proteomes" id="UP000266178">
    <property type="component" value="Unassembled WGS sequence"/>
</dbReference>
<dbReference type="PANTHER" id="PTHR13774">
    <property type="entry name" value="PHENAZINE BIOSYNTHESIS PROTEIN"/>
    <property type="match status" value="1"/>
</dbReference>
<dbReference type="Pfam" id="PF02567">
    <property type="entry name" value="PhzC-PhzF"/>
    <property type="match status" value="1"/>
</dbReference>
<dbReference type="GO" id="GO:0102943">
    <property type="term" value="F:trans-2,3-dihydro-3-hydroxy-anthranilate isomerase activity"/>
    <property type="evidence" value="ECO:0007669"/>
    <property type="project" value="UniProtKB-EC"/>
</dbReference>
<dbReference type="OrthoDB" id="66862at2"/>
<protein>
    <submittedName>
        <fullName evidence="1">Trans-2,3-dihydro-3-hydroxyanthranilate isomerase</fullName>
        <ecNumber evidence="1">5.3.3.17</ecNumber>
    </submittedName>
</protein>
<reference evidence="1 2" key="1">
    <citation type="submission" date="2018-08" db="EMBL/GenBank/DDBJ databases">
        <title>Meiothermus granaticius genome AF-68 sequencing project.</title>
        <authorList>
            <person name="Da Costa M.S."/>
            <person name="Albuquerque L."/>
            <person name="Raposo P."/>
            <person name="Froufe H.J.C."/>
            <person name="Barroso C.S."/>
            <person name="Egas C."/>
        </authorList>
    </citation>
    <scope>NUCLEOTIDE SEQUENCE [LARGE SCALE GENOMIC DNA]</scope>
    <source>
        <strain evidence="1 2">AF-68</strain>
    </source>
</reference>
<dbReference type="Gene3D" id="3.10.310.10">
    <property type="entry name" value="Diaminopimelate Epimerase, Chain A, domain 1"/>
    <property type="match status" value="2"/>
</dbReference>
<gene>
    <name evidence="1" type="primary">phzF</name>
    <name evidence="1" type="ORF">Mgrana_00409</name>
</gene>
<dbReference type="EMBL" id="QWLB01000004">
    <property type="protein sequence ID" value="RIH93585.1"/>
    <property type="molecule type" value="Genomic_DNA"/>
</dbReference>
<dbReference type="GO" id="GO:0005737">
    <property type="term" value="C:cytoplasm"/>
    <property type="evidence" value="ECO:0007669"/>
    <property type="project" value="TreeGrafter"/>
</dbReference>
<name>A0A399FCX4_9DEIN</name>
<accession>A0A399FCX4</accession>
<dbReference type="PIRSF" id="PIRSF016184">
    <property type="entry name" value="PhzC_PhzF"/>
    <property type="match status" value="1"/>
</dbReference>
<keyword evidence="2" id="KW-1185">Reference proteome</keyword>
<dbReference type="EC" id="5.3.3.17" evidence="1"/>
<evidence type="ECO:0000313" key="1">
    <source>
        <dbReference type="EMBL" id="RIH93585.1"/>
    </source>
</evidence>
<organism evidence="1 2">
    <name type="scientific">Meiothermus granaticius NBRC 107808</name>
    <dbReference type="NCBI Taxonomy" id="1227551"/>
    <lineage>
        <taxon>Bacteria</taxon>
        <taxon>Thermotogati</taxon>
        <taxon>Deinococcota</taxon>
        <taxon>Deinococci</taxon>
        <taxon>Thermales</taxon>
        <taxon>Thermaceae</taxon>
        <taxon>Meiothermus</taxon>
    </lineage>
</organism>
<comment type="caution">
    <text evidence="1">The sequence shown here is derived from an EMBL/GenBank/DDBJ whole genome shotgun (WGS) entry which is preliminary data.</text>
</comment>
<dbReference type="AlphaFoldDB" id="A0A399FCX4"/>
<dbReference type="InterPro" id="IPR003719">
    <property type="entry name" value="Phenazine_PhzF-like"/>
</dbReference>
<sequence length="282" mass="31171">MLTIYTYSVFAAVAGGGKRLALVEGVSDLEQMQQIASRTGVPLTGFILNAGARRAEVRFFSPDKEKGASDSGALVVGEHLRLQGAIQERLWVQMGKEGLEVSYQDGKWWSHQEDTWEHKRELDVPALAAALDLDWQDINWDKGISVAGNSKLNIIVPVAFPDQVKPDFEAISEINRRTGTNGVVVFSGPGRTITFDPSRRGNTTHDIELRFFAPAKGIPEDNAGSYTISSLCGYLAWFWQGEQQYEVLQGAAMGRPSRLYMRYRSDGQQASYIQVGGKVEPL</sequence>
<keyword evidence="1" id="KW-0413">Isomerase</keyword>
<dbReference type="SUPFAM" id="SSF54506">
    <property type="entry name" value="Diaminopimelate epimerase-like"/>
    <property type="match status" value="1"/>
</dbReference>
<proteinExistence type="predicted"/>
<dbReference type="RefSeq" id="WP_119355942.1">
    <property type="nucleotide sequence ID" value="NZ_BJXM01000009.1"/>
</dbReference>